<feature type="compositionally biased region" description="Low complexity" evidence="1">
    <location>
        <begin position="365"/>
        <end position="402"/>
    </location>
</feature>
<dbReference type="InterPro" id="IPR046801">
    <property type="entry name" value="OpcA_G6PD_N"/>
</dbReference>
<gene>
    <name evidence="4" type="primary">opcA</name>
    <name evidence="4" type="ORF">GCM10022236_31860</name>
</gene>
<comment type="caution">
    <text evidence="4">The sequence shown here is derived from an EMBL/GenBank/DDBJ whole genome shotgun (WGS) entry which is preliminary data.</text>
</comment>
<dbReference type="InterPro" id="IPR046802">
    <property type="entry name" value="OpcA_G6PD_C"/>
</dbReference>
<dbReference type="InterPro" id="IPR004555">
    <property type="entry name" value="G6PDH_assembly_OpcA"/>
</dbReference>
<dbReference type="Pfam" id="PF20171">
    <property type="entry name" value="OpcA_G6PD_C"/>
    <property type="match status" value="1"/>
</dbReference>
<keyword evidence="5" id="KW-1185">Reference proteome</keyword>
<evidence type="ECO:0000259" key="2">
    <source>
        <dbReference type="Pfam" id="PF10128"/>
    </source>
</evidence>
<feature type="domain" description="Glucose-6-phosphate dehydrogenase assembly protein OpcA C-terminal" evidence="3">
    <location>
        <begin position="163"/>
        <end position="292"/>
    </location>
</feature>
<dbReference type="Pfam" id="PF10128">
    <property type="entry name" value="OpcA_G6PD_assem"/>
    <property type="match status" value="1"/>
</dbReference>
<organism evidence="4 5">
    <name type="scientific">Microlunatus ginsengisoli</name>
    <dbReference type="NCBI Taxonomy" id="363863"/>
    <lineage>
        <taxon>Bacteria</taxon>
        <taxon>Bacillati</taxon>
        <taxon>Actinomycetota</taxon>
        <taxon>Actinomycetes</taxon>
        <taxon>Propionibacteriales</taxon>
        <taxon>Propionibacteriaceae</taxon>
        <taxon>Microlunatus</taxon>
    </lineage>
</organism>
<dbReference type="Proteomes" id="UP001501490">
    <property type="component" value="Unassembled WGS sequence"/>
</dbReference>
<evidence type="ECO:0000313" key="4">
    <source>
        <dbReference type="EMBL" id="GAA3627174.1"/>
    </source>
</evidence>
<evidence type="ECO:0000256" key="1">
    <source>
        <dbReference type="SAM" id="MobiDB-lite"/>
    </source>
</evidence>
<name>A0ABP7A926_9ACTN</name>
<protein>
    <submittedName>
        <fullName evidence="4">Glucose-6-phosphate dehydrogenase assembly protein OpcA</fullName>
    </submittedName>
</protein>
<dbReference type="EMBL" id="BAABAB010000022">
    <property type="protein sequence ID" value="GAA3627174.1"/>
    <property type="molecule type" value="Genomic_DNA"/>
</dbReference>
<dbReference type="PANTHER" id="PTHR38658:SF1">
    <property type="entry name" value="OXPP CYCLE PROTEIN OPCA-RELATED"/>
    <property type="match status" value="1"/>
</dbReference>
<dbReference type="PANTHER" id="PTHR38658">
    <property type="entry name" value="OXPP CYCLE PROTEIN OPCA-RELATED"/>
    <property type="match status" value="1"/>
</dbReference>
<evidence type="ECO:0000313" key="5">
    <source>
        <dbReference type="Proteomes" id="UP001501490"/>
    </source>
</evidence>
<proteinExistence type="predicted"/>
<sequence>MIIELENTTSAQISSALVKARRSAGSPAMGMVLTLIIVAEQKEYEAALQASMEAGREHPSRILLVVTGGGRKPTMNAEVRIGEGTPGEVIVVRMSGAIADHPASVIRPLLLPDSPVVIWWPGKCPANPTNDELAQLAGRRLTDAANVTRPLQALTTRAENYLPGDTDLAWTRLTPWRALLAAALDQYPARIKSVAVEAERSNPSADLLAAWLHLRLKLEVIRRTSSGPGITAARLGTAAGDIAITRPDGLLASYAVPGQPERLVALKRRDITELISEEMRRMDSDEEYDRVLKSLLGTRRKAAAQKAARRAPAGVSAAEIADEPGTEVPAPKTTRRRTQKAAASDRQAESTDSASAPAKRVSKRAPGAKAPTKSPAKSPAKSAAQKTAGTKKAAASTSSTRKAATKKAPAKKAAAARKASATAASATKAARSTRTRKQS</sequence>
<reference evidence="5" key="1">
    <citation type="journal article" date="2019" name="Int. J. Syst. Evol. Microbiol.">
        <title>The Global Catalogue of Microorganisms (GCM) 10K type strain sequencing project: providing services to taxonomists for standard genome sequencing and annotation.</title>
        <authorList>
            <consortium name="The Broad Institute Genomics Platform"/>
            <consortium name="The Broad Institute Genome Sequencing Center for Infectious Disease"/>
            <person name="Wu L."/>
            <person name="Ma J."/>
        </authorList>
    </citation>
    <scope>NUCLEOTIDE SEQUENCE [LARGE SCALE GENOMIC DNA]</scope>
    <source>
        <strain evidence="5">JCM 16929</strain>
    </source>
</reference>
<feature type="domain" description="Glucose-6-phosphate dehydrogenase assembly protein OpcA N-terminal" evidence="2">
    <location>
        <begin position="53"/>
        <end position="158"/>
    </location>
</feature>
<accession>A0ABP7A926</accession>
<feature type="region of interest" description="Disordered" evidence="1">
    <location>
        <begin position="306"/>
        <end position="439"/>
    </location>
</feature>
<dbReference type="RefSeq" id="WP_344806294.1">
    <property type="nucleotide sequence ID" value="NZ_BAABAB010000022.1"/>
</dbReference>
<feature type="compositionally biased region" description="Low complexity" evidence="1">
    <location>
        <begin position="411"/>
        <end position="430"/>
    </location>
</feature>
<evidence type="ECO:0000259" key="3">
    <source>
        <dbReference type="Pfam" id="PF20171"/>
    </source>
</evidence>